<proteinExistence type="predicted"/>
<protein>
    <submittedName>
        <fullName evidence="2">Uncharacterized protein</fullName>
    </submittedName>
</protein>
<dbReference type="AlphaFoldDB" id="A0A1I9YLK0"/>
<feature type="region of interest" description="Disordered" evidence="1">
    <location>
        <begin position="1"/>
        <end position="29"/>
    </location>
</feature>
<gene>
    <name evidence="2" type="ORF">BJG93_16695</name>
</gene>
<reference evidence="2" key="1">
    <citation type="submission" date="2016-09" db="EMBL/GenBank/DDBJ databases">
        <title>The Complete Genome of Burkholderia sprentiae wsm5005.</title>
        <authorList>
            <person name="De Meyer S."/>
            <person name="Wang P."/>
            <person name="Terpolilli J."/>
        </authorList>
    </citation>
    <scope>NUCLEOTIDE SEQUENCE [LARGE SCALE GENOMIC DNA]</scope>
    <source>
        <strain evidence="2">WSM5005</strain>
    </source>
</reference>
<name>A0A1I9YLK0_9BURK</name>
<evidence type="ECO:0000256" key="1">
    <source>
        <dbReference type="SAM" id="MobiDB-lite"/>
    </source>
</evidence>
<dbReference type="EMBL" id="CP017562">
    <property type="protein sequence ID" value="APA87183.1"/>
    <property type="molecule type" value="Genomic_DNA"/>
</dbReference>
<organism evidence="2">
    <name type="scientific">Paraburkholderia sprentiae WSM5005</name>
    <dbReference type="NCBI Taxonomy" id="754502"/>
    <lineage>
        <taxon>Bacteria</taxon>
        <taxon>Pseudomonadati</taxon>
        <taxon>Pseudomonadota</taxon>
        <taxon>Betaproteobacteria</taxon>
        <taxon>Burkholderiales</taxon>
        <taxon>Burkholderiaceae</taxon>
        <taxon>Paraburkholderia</taxon>
    </lineage>
</organism>
<evidence type="ECO:0000313" key="2">
    <source>
        <dbReference type="EMBL" id="APA87183.1"/>
    </source>
</evidence>
<sequence>MPGRAAQQFAWPPRLSGGRLDTQGGRAGSPDAGAGLNTHCVGQSQFADGVTKDAVVPVTGVRQHNTVRRAAFARLTQLCCRHLRFGRERYLIGYASALTSCRVFAPFAGQIELICDGQTGVLGGNRQAHGDLTVVLLA</sequence>
<accession>A0A1I9YLK0</accession>